<dbReference type="HOGENOM" id="CLU_033559_0_0_1"/>
<feature type="compositionally biased region" description="Low complexity" evidence="4">
    <location>
        <begin position="291"/>
        <end position="307"/>
    </location>
</feature>
<comment type="subcellular location">
    <subcellularLocation>
        <location evidence="1">Cytoplasm</location>
    </subcellularLocation>
</comment>
<name>A0A067NDJ1_BOTB1</name>
<gene>
    <name evidence="5" type="ORF">BOTBODRAFT_26222</name>
</gene>
<dbReference type="EMBL" id="KL198016">
    <property type="protein sequence ID" value="KDQ21811.1"/>
    <property type="molecule type" value="Genomic_DNA"/>
</dbReference>
<evidence type="ECO:0000256" key="1">
    <source>
        <dbReference type="ARBA" id="ARBA00004496"/>
    </source>
</evidence>
<accession>A0A067NDJ1</accession>
<keyword evidence="3" id="KW-0175">Coiled coil</keyword>
<proteinExistence type="predicted"/>
<evidence type="ECO:0000313" key="5">
    <source>
        <dbReference type="EMBL" id="KDQ21811.1"/>
    </source>
</evidence>
<protein>
    <submittedName>
        <fullName evidence="5">Uncharacterized protein</fullName>
    </submittedName>
</protein>
<dbReference type="GO" id="GO:0007017">
    <property type="term" value="P:microtubule-based process"/>
    <property type="evidence" value="ECO:0007669"/>
    <property type="project" value="InterPro"/>
</dbReference>
<feature type="region of interest" description="Disordered" evidence="4">
    <location>
        <begin position="183"/>
        <end position="204"/>
    </location>
</feature>
<feature type="compositionally biased region" description="Low complexity" evidence="4">
    <location>
        <begin position="90"/>
        <end position="105"/>
    </location>
</feature>
<dbReference type="Pfam" id="PF04912">
    <property type="entry name" value="Dynamitin"/>
    <property type="match status" value="1"/>
</dbReference>
<reference evidence="6" key="1">
    <citation type="journal article" date="2014" name="Proc. Natl. Acad. Sci. U.S.A.">
        <title>Extensive sampling of basidiomycete genomes demonstrates inadequacy of the white-rot/brown-rot paradigm for wood decay fungi.</title>
        <authorList>
            <person name="Riley R."/>
            <person name="Salamov A.A."/>
            <person name="Brown D.W."/>
            <person name="Nagy L.G."/>
            <person name="Floudas D."/>
            <person name="Held B.W."/>
            <person name="Levasseur A."/>
            <person name="Lombard V."/>
            <person name="Morin E."/>
            <person name="Otillar R."/>
            <person name="Lindquist E.A."/>
            <person name="Sun H."/>
            <person name="LaButti K.M."/>
            <person name="Schmutz J."/>
            <person name="Jabbour D."/>
            <person name="Luo H."/>
            <person name="Baker S.E."/>
            <person name="Pisabarro A.G."/>
            <person name="Walton J.D."/>
            <person name="Blanchette R.A."/>
            <person name="Henrissat B."/>
            <person name="Martin F."/>
            <person name="Cullen D."/>
            <person name="Hibbett D.S."/>
            <person name="Grigoriev I.V."/>
        </authorList>
    </citation>
    <scope>NUCLEOTIDE SEQUENCE [LARGE SCALE GENOMIC DNA]</scope>
    <source>
        <strain evidence="6">FD-172 SS1</strain>
    </source>
</reference>
<keyword evidence="6" id="KW-1185">Reference proteome</keyword>
<evidence type="ECO:0000256" key="4">
    <source>
        <dbReference type="SAM" id="MobiDB-lite"/>
    </source>
</evidence>
<feature type="region of interest" description="Disordered" evidence="4">
    <location>
        <begin position="1"/>
        <end position="108"/>
    </location>
</feature>
<dbReference type="STRING" id="930990.A0A067NDJ1"/>
<dbReference type="GO" id="GO:0005737">
    <property type="term" value="C:cytoplasm"/>
    <property type="evidence" value="ECO:0007669"/>
    <property type="project" value="UniProtKB-SubCell"/>
</dbReference>
<feature type="coiled-coil region" evidence="3">
    <location>
        <begin position="347"/>
        <end position="406"/>
    </location>
</feature>
<evidence type="ECO:0000256" key="3">
    <source>
        <dbReference type="SAM" id="Coils"/>
    </source>
</evidence>
<feature type="compositionally biased region" description="Basic and acidic residues" evidence="4">
    <location>
        <begin position="48"/>
        <end position="64"/>
    </location>
</feature>
<keyword evidence="2" id="KW-0963">Cytoplasm</keyword>
<dbReference type="GO" id="GO:0005869">
    <property type="term" value="C:dynactin complex"/>
    <property type="evidence" value="ECO:0007669"/>
    <property type="project" value="InterPro"/>
</dbReference>
<dbReference type="AlphaFoldDB" id="A0A067NDJ1"/>
<dbReference type="InParanoid" id="A0A067NDJ1"/>
<dbReference type="InterPro" id="IPR028133">
    <property type="entry name" value="Dynamitin"/>
</dbReference>
<dbReference type="PANTHER" id="PTHR15346">
    <property type="entry name" value="DYNACTIN SUBUNIT"/>
    <property type="match status" value="1"/>
</dbReference>
<sequence length="406" mass="44124">MASKYANLPDIDSAQDVYETPDAFSPDAERSSDDESGGINRARSTETTSREDLDSSHLPNRHDVGQMFRKAERKRTRTRTIYAYPPSPNRSPSRSPSPGRQRAPPLKTRLRALQHELASLEAELADPSNPLLLADEGSADAGEMMRGLVEIRARLLKLGVGEGPVNGDAMVDRVVRAGKEITPKPVSDEQPEEGKKADISAEESATIAEVDRRLGELEKLVGSSSMYLDESSPLPQPLLPHITRLSSLLTLLTQPRHIDSISRRLKLLLTDLERYSASTTRRSQPGQPPSTTTTALPSSNTSSTLPPDIGPLLTRLSTALPTIPHLLARLRTLSTLHSSASSFASGLSSLEADQAKMKSGLDELERAVEGLEKSLDANGVLVEGNLRALVGRLDEVQLKIDTLEKE</sequence>
<dbReference type="Proteomes" id="UP000027195">
    <property type="component" value="Unassembled WGS sequence"/>
</dbReference>
<dbReference type="OrthoDB" id="4977at2759"/>
<evidence type="ECO:0000313" key="6">
    <source>
        <dbReference type="Proteomes" id="UP000027195"/>
    </source>
</evidence>
<evidence type="ECO:0000256" key="2">
    <source>
        <dbReference type="ARBA" id="ARBA00022490"/>
    </source>
</evidence>
<organism evidence="5 6">
    <name type="scientific">Botryobasidium botryosum (strain FD-172 SS1)</name>
    <dbReference type="NCBI Taxonomy" id="930990"/>
    <lineage>
        <taxon>Eukaryota</taxon>
        <taxon>Fungi</taxon>
        <taxon>Dikarya</taxon>
        <taxon>Basidiomycota</taxon>
        <taxon>Agaricomycotina</taxon>
        <taxon>Agaricomycetes</taxon>
        <taxon>Cantharellales</taxon>
        <taxon>Botryobasidiaceae</taxon>
        <taxon>Botryobasidium</taxon>
    </lineage>
</organism>
<feature type="region of interest" description="Disordered" evidence="4">
    <location>
        <begin position="277"/>
        <end position="308"/>
    </location>
</feature>